<dbReference type="InterPro" id="IPR001245">
    <property type="entry name" value="Ser-Thr/Tyr_kinase_cat_dom"/>
</dbReference>
<proteinExistence type="predicted"/>
<dbReference type="SUPFAM" id="SSF56112">
    <property type="entry name" value="Protein kinase-like (PK-like)"/>
    <property type="match status" value="1"/>
</dbReference>
<accession>A0ABR1ISW7</accession>
<dbReference type="InterPro" id="IPR008266">
    <property type="entry name" value="Tyr_kinase_AS"/>
</dbReference>
<dbReference type="InterPro" id="IPR000719">
    <property type="entry name" value="Prot_kinase_dom"/>
</dbReference>
<evidence type="ECO:0000313" key="3">
    <source>
        <dbReference type="Proteomes" id="UP001498398"/>
    </source>
</evidence>
<sequence length="429" mass="48537">MPEDHRIQEALQKDEDEIAGILHSISQSDVSRQAVLALKGDDVQKFLDVVQDILDKGYLLSHEENAQATRRLLVQLSETCDKLPSSLFIKGVERPDEQATFSGGFGDVFRADYQGQHVVLKRMRIFQRDPGLPNICRRFCREALVWQQLDSAFIVPFLGIDAETFPSFLCMVSPWMKHGTVLKHLADYGKIGIDKRLHEVAQGLVYLHSQKIVHGDLCGANILINDDWQACLTDFGLTVFSDATAMTSTSQHEGSTRWMAPELFEPKSFGLDRFRLTPETDIYAFGCVCLELYTGQPPFADIPQDSAVMLRVYHGMRPERPSGECKMSDQLWKMVEMCWSQHFADRLKTNEVVNFMKKLSDSNTNTKTLDLPIFAEIPKSLLPSANNEAKDWDQEDVKSEVAFDKIPCLPENIPIADCLEVTWTNAKAM</sequence>
<feature type="domain" description="Protein kinase" evidence="1">
    <location>
        <begin position="94"/>
        <end position="359"/>
    </location>
</feature>
<dbReference type="PANTHER" id="PTHR44329">
    <property type="entry name" value="SERINE/THREONINE-PROTEIN KINASE TNNI3K-RELATED"/>
    <property type="match status" value="1"/>
</dbReference>
<comment type="caution">
    <text evidence="2">The sequence shown here is derived from an EMBL/GenBank/DDBJ whole genome shotgun (WGS) entry which is preliminary data.</text>
</comment>
<organism evidence="2 3">
    <name type="scientific">Marasmiellus scandens</name>
    <dbReference type="NCBI Taxonomy" id="2682957"/>
    <lineage>
        <taxon>Eukaryota</taxon>
        <taxon>Fungi</taxon>
        <taxon>Dikarya</taxon>
        <taxon>Basidiomycota</taxon>
        <taxon>Agaricomycotina</taxon>
        <taxon>Agaricomycetes</taxon>
        <taxon>Agaricomycetidae</taxon>
        <taxon>Agaricales</taxon>
        <taxon>Marasmiineae</taxon>
        <taxon>Omphalotaceae</taxon>
        <taxon>Marasmiellus</taxon>
    </lineage>
</organism>
<dbReference type="Proteomes" id="UP001498398">
    <property type="component" value="Unassembled WGS sequence"/>
</dbReference>
<dbReference type="Gene3D" id="1.10.510.10">
    <property type="entry name" value="Transferase(Phosphotransferase) domain 1"/>
    <property type="match status" value="1"/>
</dbReference>
<dbReference type="PROSITE" id="PS50011">
    <property type="entry name" value="PROTEIN_KINASE_DOM"/>
    <property type="match status" value="1"/>
</dbReference>
<dbReference type="InterPro" id="IPR051681">
    <property type="entry name" value="Ser/Thr_Kinases-Pseudokinases"/>
</dbReference>
<evidence type="ECO:0000259" key="1">
    <source>
        <dbReference type="PROSITE" id="PS50011"/>
    </source>
</evidence>
<dbReference type="PROSITE" id="PS00109">
    <property type="entry name" value="PROTEIN_KINASE_TYR"/>
    <property type="match status" value="1"/>
</dbReference>
<evidence type="ECO:0000313" key="2">
    <source>
        <dbReference type="EMBL" id="KAK7438583.1"/>
    </source>
</evidence>
<dbReference type="Pfam" id="PF07714">
    <property type="entry name" value="PK_Tyr_Ser-Thr"/>
    <property type="match status" value="1"/>
</dbReference>
<dbReference type="EMBL" id="JBANRG010000078">
    <property type="protein sequence ID" value="KAK7438583.1"/>
    <property type="molecule type" value="Genomic_DNA"/>
</dbReference>
<reference evidence="2 3" key="1">
    <citation type="submission" date="2024-01" db="EMBL/GenBank/DDBJ databases">
        <title>A draft genome for the cacao thread blight pathogen Marasmiellus scandens.</title>
        <authorList>
            <person name="Baruah I.K."/>
            <person name="Leung J."/>
            <person name="Bukari Y."/>
            <person name="Amoako-Attah I."/>
            <person name="Meinhardt L.W."/>
            <person name="Bailey B.A."/>
            <person name="Cohen S.P."/>
        </authorList>
    </citation>
    <scope>NUCLEOTIDE SEQUENCE [LARGE SCALE GENOMIC DNA]</scope>
    <source>
        <strain evidence="2 3">GH-19</strain>
    </source>
</reference>
<keyword evidence="3" id="KW-1185">Reference proteome</keyword>
<dbReference type="InterPro" id="IPR011009">
    <property type="entry name" value="Kinase-like_dom_sf"/>
</dbReference>
<protein>
    <recommendedName>
        <fullName evidence="1">Protein kinase domain-containing protein</fullName>
    </recommendedName>
</protein>
<gene>
    <name evidence="2" type="ORF">VKT23_017918</name>
</gene>
<name>A0ABR1ISW7_9AGAR</name>